<evidence type="ECO:0000313" key="2">
    <source>
        <dbReference type="EMBL" id="RTE09618.1"/>
    </source>
</evidence>
<evidence type="ECO:0000313" key="3">
    <source>
        <dbReference type="Proteomes" id="UP000276128"/>
    </source>
</evidence>
<dbReference type="AlphaFoldDB" id="A0A430JF09"/>
<evidence type="ECO:0008006" key="4">
    <source>
        <dbReference type="Google" id="ProtNLM"/>
    </source>
</evidence>
<name>A0A430JF09_9BACL</name>
<feature type="transmembrane region" description="Helical" evidence="1">
    <location>
        <begin position="12"/>
        <end position="33"/>
    </location>
</feature>
<evidence type="ECO:0000256" key="1">
    <source>
        <dbReference type="SAM" id="Phobius"/>
    </source>
</evidence>
<sequence>MDVLSYLKQSAIAVAMLAFIGTILGNIFTHFFTNSRTDRELKRKQQTDRLELVYEPIIKIIDDGIFPGDGYEGINDSQLSGIGEILKGNARYVDEKLEIFIYGFKEESYQNAMANVDFPVYDANRKMLDYVLKKYNSLRKDLYLPYQRNRWIWSWWLSLQMTYKIRRFIRNRRKPPVAVKMKQDS</sequence>
<reference evidence="2 3" key="1">
    <citation type="submission" date="2018-12" db="EMBL/GenBank/DDBJ databases">
        <title>Bacillus ochoae sp. nov., Paenibacillus whitsoniae sp. nov., Paenibacillus spiritus sp. nov. Isolated from the Mars Exploration Rover during spacecraft assembly.</title>
        <authorList>
            <person name="Seuylemezian A."/>
            <person name="Vaishampayan P."/>
        </authorList>
    </citation>
    <scope>NUCLEOTIDE SEQUENCE [LARGE SCALE GENOMIC DNA]</scope>
    <source>
        <strain evidence="2 3">MER 54</strain>
    </source>
</reference>
<dbReference type="RefSeq" id="WP_126141309.1">
    <property type="nucleotide sequence ID" value="NZ_RXHU01000028.1"/>
</dbReference>
<keyword evidence="1" id="KW-1133">Transmembrane helix</keyword>
<proteinExistence type="predicted"/>
<dbReference type="OrthoDB" id="2437033at2"/>
<keyword evidence="1" id="KW-0812">Transmembrane</keyword>
<gene>
    <name evidence="2" type="ORF">EJQ19_11190</name>
</gene>
<dbReference type="Proteomes" id="UP000276128">
    <property type="component" value="Unassembled WGS sequence"/>
</dbReference>
<dbReference type="EMBL" id="RXHU01000028">
    <property type="protein sequence ID" value="RTE09618.1"/>
    <property type="molecule type" value="Genomic_DNA"/>
</dbReference>
<keyword evidence="1" id="KW-0472">Membrane</keyword>
<comment type="caution">
    <text evidence="2">The sequence shown here is derived from an EMBL/GenBank/DDBJ whole genome shotgun (WGS) entry which is preliminary data.</text>
</comment>
<keyword evidence="3" id="KW-1185">Reference proteome</keyword>
<organism evidence="2 3">
    <name type="scientific">Paenibacillus whitsoniae</name>
    <dbReference type="NCBI Taxonomy" id="2496558"/>
    <lineage>
        <taxon>Bacteria</taxon>
        <taxon>Bacillati</taxon>
        <taxon>Bacillota</taxon>
        <taxon>Bacilli</taxon>
        <taxon>Bacillales</taxon>
        <taxon>Paenibacillaceae</taxon>
        <taxon>Paenibacillus</taxon>
    </lineage>
</organism>
<accession>A0A430JF09</accession>
<protein>
    <recommendedName>
        <fullName evidence="4">DUF4760 domain-containing protein</fullName>
    </recommendedName>
</protein>